<accession>A0ABT7VKF7</accession>
<gene>
    <name evidence="1" type="ORF">QUW46_01265</name>
</gene>
<name>A0ABT7VKF7_9LACO</name>
<reference evidence="1 2" key="3">
    <citation type="submission" date="2023-06" db="EMBL/GenBank/DDBJ databases">
        <authorList>
            <person name="Zeman M."/>
            <person name="Kubasova T."/>
            <person name="Jahodarova E."/>
            <person name="Nykrynova M."/>
            <person name="Rychlik I."/>
        </authorList>
    </citation>
    <scope>NUCLEOTIDE SEQUENCE [LARGE SCALE GENOMIC DNA]</scope>
    <source>
        <strain evidence="1 2">105_WCHN</strain>
    </source>
</reference>
<protein>
    <submittedName>
        <fullName evidence="1">Uncharacterized protein</fullName>
    </submittedName>
</protein>
<organism evidence="1 2">
    <name type="scientific">Limosilactobacillus panis</name>
    <dbReference type="NCBI Taxonomy" id="47493"/>
    <lineage>
        <taxon>Bacteria</taxon>
        <taxon>Bacillati</taxon>
        <taxon>Bacillota</taxon>
        <taxon>Bacilli</taxon>
        <taxon>Lactobacillales</taxon>
        <taxon>Lactobacillaceae</taxon>
        <taxon>Limosilactobacillus</taxon>
    </lineage>
</organism>
<sequence length="45" mass="4649">MKKLGGVLLGILTGVCLFIGVANQPVLANADSLTVNIPSNQRNQA</sequence>
<evidence type="ECO:0000313" key="1">
    <source>
        <dbReference type="EMBL" id="MDM8333217.1"/>
    </source>
</evidence>
<dbReference type="Proteomes" id="UP001529423">
    <property type="component" value="Unassembled WGS sequence"/>
</dbReference>
<reference evidence="1 2" key="2">
    <citation type="submission" date="2023-06" db="EMBL/GenBank/DDBJ databases">
        <title>Identification and characterization of horizontal gene transfer across gut microbiota members of farm animals based on homology search.</title>
        <authorList>
            <person name="Schwarzerova J."/>
            <person name="Nykrynova M."/>
            <person name="Jureckova K."/>
            <person name="Cejkova D."/>
            <person name="Rychlik I."/>
        </authorList>
    </citation>
    <scope>NUCLEOTIDE SEQUENCE [LARGE SCALE GENOMIC DNA]</scope>
    <source>
        <strain evidence="1 2">105_WCHN</strain>
    </source>
</reference>
<evidence type="ECO:0000313" key="2">
    <source>
        <dbReference type="Proteomes" id="UP001529423"/>
    </source>
</evidence>
<reference evidence="2" key="1">
    <citation type="submission" date="2023-06" db="EMBL/GenBank/DDBJ databases">
        <title>Identification and characterization of horizontal gene transfer across gut microbiota members of farm animals based on homology search.</title>
        <authorList>
            <person name="Zeman M."/>
            <person name="Kubasova T."/>
            <person name="Jahodarova E."/>
            <person name="Nykrynova M."/>
            <person name="Rychlik I."/>
        </authorList>
    </citation>
    <scope>NUCLEOTIDE SEQUENCE [LARGE SCALE GENOMIC DNA]</scope>
    <source>
        <strain evidence="2">105_WCHN</strain>
    </source>
</reference>
<dbReference type="EMBL" id="JAUDEO010000004">
    <property type="protein sequence ID" value="MDM8333217.1"/>
    <property type="molecule type" value="Genomic_DNA"/>
</dbReference>
<keyword evidence="2" id="KW-1185">Reference proteome</keyword>
<comment type="caution">
    <text evidence="1">The sequence shown here is derived from an EMBL/GenBank/DDBJ whole genome shotgun (WGS) entry which is preliminary data.</text>
</comment>
<dbReference type="RefSeq" id="WP_289558870.1">
    <property type="nucleotide sequence ID" value="NZ_JAUDEO010000004.1"/>
</dbReference>
<proteinExistence type="predicted"/>